<accession>A0A4Y9Y0L6</accession>
<feature type="non-terminal residue" evidence="1">
    <location>
        <position position="1"/>
    </location>
</feature>
<name>A0A4Y9Y0L6_9APHY</name>
<protein>
    <submittedName>
        <fullName evidence="1">Uncharacterized protein</fullName>
    </submittedName>
</protein>
<comment type="caution">
    <text evidence="1">The sequence shown here is derived from an EMBL/GenBank/DDBJ whole genome shotgun (WGS) entry which is preliminary data.</text>
</comment>
<gene>
    <name evidence="1" type="ORF">EVJ58_g8565</name>
</gene>
<reference evidence="1 2" key="1">
    <citation type="submission" date="2019-01" db="EMBL/GenBank/DDBJ databases">
        <title>Genome sequencing of the rare red list fungi Fomitopsis rosea.</title>
        <authorList>
            <person name="Buettner E."/>
            <person name="Kellner H."/>
        </authorList>
    </citation>
    <scope>NUCLEOTIDE SEQUENCE [LARGE SCALE GENOMIC DNA]</scope>
    <source>
        <strain evidence="1 2">DSM 105464</strain>
    </source>
</reference>
<sequence length="199" mass="22663">ATTLKRQKSLHGIPRPGPSLEDACILDFGYVYNGKIVQGPTQLTVLYTFQSEDDMNVLHTGVKENKDGDWFIEKGRAVHRTYRKIVVEMRRSILNQGYFLYCKHHPEANEELLRTTLDEGMKEAKDLQKHRADIPWAMLIDALHSSAHDDAKMRASIEDVKDGTLDLNLETMWHTRAGTVEDKQTIAGWAENENLPEGC</sequence>
<proteinExistence type="predicted"/>
<dbReference type="Proteomes" id="UP000298390">
    <property type="component" value="Unassembled WGS sequence"/>
</dbReference>
<organism evidence="1 2">
    <name type="scientific">Rhodofomes roseus</name>
    <dbReference type="NCBI Taxonomy" id="34475"/>
    <lineage>
        <taxon>Eukaryota</taxon>
        <taxon>Fungi</taxon>
        <taxon>Dikarya</taxon>
        <taxon>Basidiomycota</taxon>
        <taxon>Agaricomycotina</taxon>
        <taxon>Agaricomycetes</taxon>
        <taxon>Polyporales</taxon>
        <taxon>Rhodofomes</taxon>
    </lineage>
</organism>
<dbReference type="EMBL" id="SEKV01000644">
    <property type="protein sequence ID" value="TFY54931.1"/>
    <property type="molecule type" value="Genomic_DNA"/>
</dbReference>
<evidence type="ECO:0000313" key="2">
    <source>
        <dbReference type="Proteomes" id="UP000298390"/>
    </source>
</evidence>
<dbReference type="AlphaFoldDB" id="A0A4Y9Y0L6"/>
<evidence type="ECO:0000313" key="1">
    <source>
        <dbReference type="EMBL" id="TFY54931.1"/>
    </source>
</evidence>